<dbReference type="SMART" id="SM00421">
    <property type="entry name" value="HTH_LUXR"/>
    <property type="match status" value="1"/>
</dbReference>
<dbReference type="Gene3D" id="3.40.50.2300">
    <property type="match status" value="1"/>
</dbReference>
<accession>A0A1G9CCT5</accession>
<dbReference type="Pfam" id="PF00196">
    <property type="entry name" value="GerE"/>
    <property type="match status" value="1"/>
</dbReference>
<dbReference type="PRINTS" id="PR00038">
    <property type="entry name" value="HTHLUXR"/>
</dbReference>
<dbReference type="SUPFAM" id="SSF46894">
    <property type="entry name" value="C-terminal effector domain of the bipartite response regulators"/>
    <property type="match status" value="1"/>
</dbReference>
<gene>
    <name evidence="5" type="ORF">SAMN04487820_108250</name>
</gene>
<dbReference type="OrthoDB" id="161302at2"/>
<dbReference type="GO" id="GO:0003677">
    <property type="term" value="F:DNA binding"/>
    <property type="evidence" value="ECO:0007669"/>
    <property type="project" value="UniProtKB-KW"/>
</dbReference>
<evidence type="ECO:0000256" key="1">
    <source>
        <dbReference type="ARBA" id="ARBA00023015"/>
    </source>
</evidence>
<dbReference type="GO" id="GO:0006355">
    <property type="term" value="P:regulation of DNA-templated transcription"/>
    <property type="evidence" value="ECO:0007669"/>
    <property type="project" value="InterPro"/>
</dbReference>
<evidence type="ECO:0000313" key="5">
    <source>
        <dbReference type="EMBL" id="SDK49502.1"/>
    </source>
</evidence>
<evidence type="ECO:0000256" key="2">
    <source>
        <dbReference type="ARBA" id="ARBA00023125"/>
    </source>
</evidence>
<name>A0A1G9CCT5_ACTMZ</name>
<evidence type="ECO:0000313" key="6">
    <source>
        <dbReference type="Proteomes" id="UP000199213"/>
    </source>
</evidence>
<dbReference type="EMBL" id="FNFM01000008">
    <property type="protein sequence ID" value="SDK49502.1"/>
    <property type="molecule type" value="Genomic_DNA"/>
</dbReference>
<evidence type="ECO:0000259" key="4">
    <source>
        <dbReference type="PROSITE" id="PS50043"/>
    </source>
</evidence>
<sequence length="226" mass="24680">MIVLIDRQGEIPAIRLNETIRATVGIERVEYPDAHEDFLAKAERLRPRIGVVSADRADLDIERFTARVPGWNESGGLIVIASSEERQAAGFALRCGARGALSSESTEEEIIAALFSVRVGHPFAPPKLVTDMHSMVGTLLCAPERTNTGCSLTEREWEVLKLLAFGHSNEGIAGQLCISTATVRSHVLHILRKMRVRNRSQAVALAYGLYSTIPQEPTSPLDAQAV</sequence>
<keyword evidence="1" id="KW-0805">Transcription regulation</keyword>
<feature type="domain" description="HTH luxR-type" evidence="4">
    <location>
        <begin position="145"/>
        <end position="210"/>
    </location>
</feature>
<dbReference type="PANTHER" id="PTHR44688:SF16">
    <property type="entry name" value="DNA-BINDING TRANSCRIPTIONAL ACTIVATOR DEVR_DOSR"/>
    <property type="match status" value="1"/>
</dbReference>
<protein>
    <submittedName>
        <fullName evidence="5">DNA-binding response regulator, NarL/FixJ family, contains REC and HTH domains</fullName>
    </submittedName>
</protein>
<evidence type="ECO:0000256" key="3">
    <source>
        <dbReference type="ARBA" id="ARBA00023163"/>
    </source>
</evidence>
<dbReference type="InterPro" id="IPR000792">
    <property type="entry name" value="Tscrpt_reg_LuxR_C"/>
</dbReference>
<dbReference type="CDD" id="cd06170">
    <property type="entry name" value="LuxR_C_like"/>
    <property type="match status" value="1"/>
</dbReference>
<organism evidence="5 6">
    <name type="scientific">Actinopolyspora mzabensis</name>
    <dbReference type="NCBI Taxonomy" id="995066"/>
    <lineage>
        <taxon>Bacteria</taxon>
        <taxon>Bacillati</taxon>
        <taxon>Actinomycetota</taxon>
        <taxon>Actinomycetes</taxon>
        <taxon>Actinopolysporales</taxon>
        <taxon>Actinopolysporaceae</taxon>
        <taxon>Actinopolyspora</taxon>
    </lineage>
</organism>
<reference evidence="6" key="1">
    <citation type="submission" date="2016-10" db="EMBL/GenBank/DDBJ databases">
        <authorList>
            <person name="Varghese N."/>
            <person name="Submissions S."/>
        </authorList>
    </citation>
    <scope>NUCLEOTIDE SEQUENCE [LARGE SCALE GENOMIC DNA]</scope>
    <source>
        <strain evidence="6">DSM 45460</strain>
    </source>
</reference>
<dbReference type="PROSITE" id="PS50043">
    <property type="entry name" value="HTH_LUXR_2"/>
    <property type="match status" value="1"/>
</dbReference>
<dbReference type="RefSeq" id="WP_143013089.1">
    <property type="nucleotide sequence ID" value="NZ_FNFM01000008.1"/>
</dbReference>
<keyword evidence="2 5" id="KW-0238">DNA-binding</keyword>
<dbReference type="PANTHER" id="PTHR44688">
    <property type="entry name" value="DNA-BINDING TRANSCRIPTIONAL ACTIVATOR DEVR_DOSR"/>
    <property type="match status" value="1"/>
</dbReference>
<keyword evidence="6" id="KW-1185">Reference proteome</keyword>
<keyword evidence="3" id="KW-0804">Transcription</keyword>
<dbReference type="InterPro" id="IPR016032">
    <property type="entry name" value="Sig_transdc_resp-reg_C-effctor"/>
</dbReference>
<dbReference type="PROSITE" id="PS00622">
    <property type="entry name" value="HTH_LUXR_1"/>
    <property type="match status" value="1"/>
</dbReference>
<dbReference type="Proteomes" id="UP000199213">
    <property type="component" value="Unassembled WGS sequence"/>
</dbReference>
<dbReference type="AlphaFoldDB" id="A0A1G9CCT5"/>
<proteinExistence type="predicted"/>